<dbReference type="RefSeq" id="WP_135069212.1">
    <property type="nucleotide sequence ID" value="NZ_CP038266.1"/>
</dbReference>
<dbReference type="GO" id="GO:0005524">
    <property type="term" value="F:ATP binding"/>
    <property type="evidence" value="ECO:0007669"/>
    <property type="project" value="UniProtKB-KW"/>
</dbReference>
<dbReference type="Proteomes" id="UP000295748">
    <property type="component" value="Chromosome"/>
</dbReference>
<keyword evidence="1" id="KW-0547">Nucleotide-binding</keyword>
<organism evidence="1 2">
    <name type="scientific">Microbacterium wangchenii</name>
    <dbReference type="NCBI Taxonomy" id="2541726"/>
    <lineage>
        <taxon>Bacteria</taxon>
        <taxon>Bacillati</taxon>
        <taxon>Actinomycetota</taxon>
        <taxon>Actinomycetes</taxon>
        <taxon>Micrococcales</taxon>
        <taxon>Microbacteriaceae</taxon>
        <taxon>Microbacterium</taxon>
    </lineage>
</organism>
<keyword evidence="2" id="KW-1185">Reference proteome</keyword>
<name>A0ABX5SY20_9MICO</name>
<dbReference type="PANTHER" id="PTHR34301">
    <property type="entry name" value="DNA-BINDING PROTEIN-RELATED"/>
    <property type="match status" value="1"/>
</dbReference>
<reference evidence="1 2" key="1">
    <citation type="submission" date="2019-03" db="EMBL/GenBank/DDBJ databases">
        <authorList>
            <person name="Dong K."/>
        </authorList>
    </citation>
    <scope>NUCLEOTIDE SEQUENCE [LARGE SCALE GENOMIC DNA]</scope>
    <source>
        <strain evidence="2">dk512</strain>
    </source>
</reference>
<evidence type="ECO:0000313" key="2">
    <source>
        <dbReference type="Proteomes" id="UP000295748"/>
    </source>
</evidence>
<proteinExistence type="predicted"/>
<protein>
    <submittedName>
        <fullName evidence="1">ATP-binding protein</fullName>
    </submittedName>
</protein>
<dbReference type="SUPFAM" id="SSF52540">
    <property type="entry name" value="P-loop containing nucleoside triphosphate hydrolases"/>
    <property type="match status" value="1"/>
</dbReference>
<sequence>MPQPSPYTPGVVAKTVPGRTAQLAFYEERAQLIAQLGQFIGSVRVDYAARGVGKTSLLREAQRVFERHGIETVWVTAVEGEILAASILEEMRKVLPKTKRLDELAGLIDSATITIGGGPVRAGVTIKPAHQKAPAAGKVFMSVVTDVVGAIREAGGAGLVILIDEIQAGDKPSLRAVSVAWQELASAKEPPAAGLFSVGLPGSHDHITSAVTFSERFDFTELFGIDEGGAATALYKPAADIGVTWEQEAVIAGVKAAQGYPYKVQLVGEGAWVAAGRPDPRGRITLGHVEAGITYVDEKMRSLFSARWRNASTKQRELLRAIAVLGGVDVKREDVAAHLGTTTQAISVPRDRLLSKGIIDATRHGRLSFTVPGFTEYILEHGE</sequence>
<dbReference type="PANTHER" id="PTHR34301:SF8">
    <property type="entry name" value="ATPASE DOMAIN-CONTAINING PROTEIN"/>
    <property type="match status" value="1"/>
</dbReference>
<dbReference type="EMBL" id="CP038266">
    <property type="protein sequence ID" value="QBR90037.1"/>
    <property type="molecule type" value="Genomic_DNA"/>
</dbReference>
<gene>
    <name evidence="1" type="ORF">E4K62_15905</name>
</gene>
<accession>A0ABX5SY20</accession>
<evidence type="ECO:0000313" key="1">
    <source>
        <dbReference type="EMBL" id="QBR90037.1"/>
    </source>
</evidence>
<dbReference type="InterPro" id="IPR027417">
    <property type="entry name" value="P-loop_NTPase"/>
</dbReference>
<keyword evidence="1" id="KW-0067">ATP-binding</keyword>
<dbReference type="Gene3D" id="3.40.50.300">
    <property type="entry name" value="P-loop containing nucleotide triphosphate hydrolases"/>
    <property type="match status" value="1"/>
</dbReference>